<proteinExistence type="predicted"/>
<feature type="transmembrane region" description="Helical" evidence="1">
    <location>
        <begin position="125"/>
        <end position="147"/>
    </location>
</feature>
<dbReference type="GO" id="GO:0008168">
    <property type="term" value="F:methyltransferase activity"/>
    <property type="evidence" value="ECO:0007669"/>
    <property type="project" value="UniProtKB-KW"/>
</dbReference>
<keyword evidence="1" id="KW-0472">Membrane</keyword>
<keyword evidence="3" id="KW-0808">Transferase</keyword>
<evidence type="ECO:0000256" key="1">
    <source>
        <dbReference type="SAM" id="Phobius"/>
    </source>
</evidence>
<name>A0A4R3L0H8_9FIRM</name>
<feature type="domain" description="Prepilin type IV endopeptidase peptidase" evidence="2">
    <location>
        <begin position="80"/>
        <end position="187"/>
    </location>
</feature>
<keyword evidence="1" id="KW-0812">Transmembrane</keyword>
<keyword evidence="4" id="KW-1185">Reference proteome</keyword>
<dbReference type="GO" id="GO:0032259">
    <property type="term" value="P:methylation"/>
    <property type="evidence" value="ECO:0007669"/>
    <property type="project" value="UniProtKB-KW"/>
</dbReference>
<dbReference type="AlphaFoldDB" id="A0A4R3L0H8"/>
<feature type="transmembrane region" description="Helical" evidence="1">
    <location>
        <begin position="195"/>
        <end position="217"/>
    </location>
</feature>
<evidence type="ECO:0000313" key="4">
    <source>
        <dbReference type="Proteomes" id="UP000294567"/>
    </source>
</evidence>
<keyword evidence="3" id="KW-0489">Methyltransferase</keyword>
<dbReference type="InterPro" id="IPR000045">
    <property type="entry name" value="Prepilin_IV_endopep_pep"/>
</dbReference>
<reference evidence="3 4" key="1">
    <citation type="submission" date="2019-03" db="EMBL/GenBank/DDBJ databases">
        <title>Genomic Encyclopedia of Type Strains, Phase IV (KMG-IV): sequencing the most valuable type-strain genomes for metagenomic binning, comparative biology and taxonomic classification.</title>
        <authorList>
            <person name="Goeker M."/>
        </authorList>
    </citation>
    <scope>NUCLEOTIDE SEQUENCE [LARGE SCALE GENOMIC DNA]</scope>
    <source>
        <strain evidence="3 4">DSM 26752</strain>
    </source>
</reference>
<sequence length="229" mass="25555">MIKKFVILILTILGFIVGYNMSKVINKMILWKEKKKNKTYTISRPEYPKDKWINGLVISLGIFLAFYYLEIYEAVLASIICISAVFGVRIDERIRIIPNELVLFIMILGIVHQLLTNGIRGLGSGFLALIITGAIFFLSAFVTRFFSGSIGVGAGDIKLAMALSIIMGLENMSIFLIGIVLFLVVYLLIGFFTKTIAIGSSFPMCIQIMGGSIIAVYKPIIMEIIRFFN</sequence>
<dbReference type="Proteomes" id="UP000294567">
    <property type="component" value="Unassembled WGS sequence"/>
</dbReference>
<comment type="caution">
    <text evidence="3">The sequence shown here is derived from an EMBL/GenBank/DDBJ whole genome shotgun (WGS) entry which is preliminary data.</text>
</comment>
<feature type="transmembrane region" description="Helical" evidence="1">
    <location>
        <begin position="6"/>
        <end position="31"/>
    </location>
</feature>
<keyword evidence="1" id="KW-1133">Transmembrane helix</keyword>
<feature type="transmembrane region" description="Helical" evidence="1">
    <location>
        <begin position="102"/>
        <end position="119"/>
    </location>
</feature>
<feature type="transmembrane region" description="Helical" evidence="1">
    <location>
        <begin position="74"/>
        <end position="90"/>
    </location>
</feature>
<evidence type="ECO:0000259" key="2">
    <source>
        <dbReference type="Pfam" id="PF01478"/>
    </source>
</evidence>
<dbReference type="GO" id="GO:0004190">
    <property type="term" value="F:aspartic-type endopeptidase activity"/>
    <property type="evidence" value="ECO:0007669"/>
    <property type="project" value="InterPro"/>
</dbReference>
<evidence type="ECO:0000313" key="3">
    <source>
        <dbReference type="EMBL" id="TCS91558.1"/>
    </source>
</evidence>
<dbReference type="EMBL" id="SMAE01000001">
    <property type="protein sequence ID" value="TCS91558.1"/>
    <property type="molecule type" value="Genomic_DNA"/>
</dbReference>
<dbReference type="Gene3D" id="1.20.120.1220">
    <property type="match status" value="1"/>
</dbReference>
<dbReference type="GO" id="GO:0016020">
    <property type="term" value="C:membrane"/>
    <property type="evidence" value="ECO:0007669"/>
    <property type="project" value="InterPro"/>
</dbReference>
<gene>
    <name evidence="3" type="ORF">EDD65_10158</name>
</gene>
<dbReference type="RefSeq" id="WP_202690564.1">
    <property type="nucleotide sequence ID" value="NZ_CP068564.1"/>
</dbReference>
<organism evidence="3 4">
    <name type="scientific">Keratinibaculum paraultunense</name>
    <dbReference type="NCBI Taxonomy" id="1278232"/>
    <lineage>
        <taxon>Bacteria</taxon>
        <taxon>Bacillati</taxon>
        <taxon>Bacillota</taxon>
        <taxon>Tissierellia</taxon>
        <taxon>Tissierellales</taxon>
        <taxon>Tepidimicrobiaceae</taxon>
        <taxon>Keratinibaculum</taxon>
    </lineage>
</organism>
<dbReference type="Pfam" id="PF01478">
    <property type="entry name" value="Peptidase_A24"/>
    <property type="match status" value="1"/>
</dbReference>
<feature type="transmembrane region" description="Helical" evidence="1">
    <location>
        <begin position="159"/>
        <end position="189"/>
    </location>
</feature>
<accession>A0A4R3L0H8</accession>
<protein>
    <submittedName>
        <fullName evidence="3">Leader peptidase (Prepilin peptidase)/N-methyltransferase</fullName>
    </submittedName>
</protein>